<reference evidence="3 4" key="1">
    <citation type="journal article" date="2019" name="Nat. Commun.">
        <title>A new type of DNA phosphorothioation-based antiviral system in archaea.</title>
        <authorList>
            <person name="Xiong L."/>
            <person name="Liu S."/>
            <person name="Chen S."/>
            <person name="Xiao Y."/>
            <person name="Zhu B."/>
            <person name="Gao Y."/>
            <person name="Zhang Y."/>
            <person name="Chen B."/>
            <person name="Luo J."/>
            <person name="Deng Z."/>
            <person name="Chen X."/>
            <person name="Wang L."/>
            <person name="Chen S."/>
        </authorList>
    </citation>
    <scope>NUCLEOTIDE SEQUENCE [LARGE SCALE GENOMIC DNA]</scope>
    <source>
        <strain evidence="3 4">CBA1105</strain>
    </source>
</reference>
<dbReference type="Proteomes" id="UP000296706">
    <property type="component" value="Chromosome"/>
</dbReference>
<dbReference type="KEGG" id="hsn:DV733_04715"/>
<dbReference type="Pfam" id="PF00583">
    <property type="entry name" value="Acetyltransf_1"/>
    <property type="match status" value="1"/>
</dbReference>
<accession>A0A4D6HBP1</accession>
<dbReference type="OrthoDB" id="51421at2157"/>
<dbReference type="AlphaFoldDB" id="A0A4D6HBP1"/>
<dbReference type="PANTHER" id="PTHR43328">
    <property type="entry name" value="ACETYLTRANSFERASE-RELATED"/>
    <property type="match status" value="1"/>
</dbReference>
<dbReference type="RefSeq" id="WP_049994034.1">
    <property type="nucleotide sequence ID" value="NZ_CP031310.1"/>
</dbReference>
<proteinExistence type="predicted"/>
<dbReference type="SUPFAM" id="SSF55729">
    <property type="entry name" value="Acyl-CoA N-acyltransferases (Nat)"/>
    <property type="match status" value="1"/>
</dbReference>
<dbReference type="Gene3D" id="3.40.630.30">
    <property type="match status" value="1"/>
</dbReference>
<organism evidence="3 4">
    <name type="scientific">Halapricum salinum</name>
    <dbReference type="NCBI Taxonomy" id="1457250"/>
    <lineage>
        <taxon>Archaea</taxon>
        <taxon>Methanobacteriati</taxon>
        <taxon>Methanobacteriota</taxon>
        <taxon>Stenosarchaea group</taxon>
        <taxon>Halobacteria</taxon>
        <taxon>Halobacteriales</taxon>
        <taxon>Haloarculaceae</taxon>
        <taxon>Halapricum</taxon>
    </lineage>
</organism>
<sequence>MTSNRTYPDEAAGTFPRPPRTITDRDGREIDLRAADRDDRETLLSMYEAFDPADRAQGIPPVKEYAIENWLETVLEAENLNAIAWHDGDAVGHTMLVADREGEHELAIFVLSEYQGAGIGTELIATLLGHGQREGLEKVWLTVERWNKAAIALYQKVGFEICDTESFEIEMTIRLD</sequence>
<protein>
    <submittedName>
        <fullName evidence="3">GNAT family N-acetyltransferase</fullName>
    </submittedName>
</protein>
<dbReference type="PANTHER" id="PTHR43328:SF1">
    <property type="entry name" value="N-ACETYLTRANSFERASE DOMAIN-CONTAINING PROTEIN"/>
    <property type="match status" value="1"/>
</dbReference>
<evidence type="ECO:0000259" key="2">
    <source>
        <dbReference type="PROSITE" id="PS51186"/>
    </source>
</evidence>
<dbReference type="STRING" id="1457250.GCA_000755225_03247"/>
<keyword evidence="4" id="KW-1185">Reference proteome</keyword>
<dbReference type="CDD" id="cd04301">
    <property type="entry name" value="NAT_SF"/>
    <property type="match status" value="1"/>
</dbReference>
<gene>
    <name evidence="3" type="ORF">DV733_04715</name>
</gene>
<dbReference type="GO" id="GO:0016747">
    <property type="term" value="F:acyltransferase activity, transferring groups other than amino-acyl groups"/>
    <property type="evidence" value="ECO:0007669"/>
    <property type="project" value="InterPro"/>
</dbReference>
<dbReference type="InterPro" id="IPR016181">
    <property type="entry name" value="Acyl_CoA_acyltransferase"/>
</dbReference>
<dbReference type="InterPro" id="IPR000182">
    <property type="entry name" value="GNAT_dom"/>
</dbReference>
<dbReference type="EMBL" id="CP031310">
    <property type="protein sequence ID" value="QCC50588.1"/>
    <property type="molecule type" value="Genomic_DNA"/>
</dbReference>
<evidence type="ECO:0000256" key="1">
    <source>
        <dbReference type="SAM" id="MobiDB-lite"/>
    </source>
</evidence>
<feature type="region of interest" description="Disordered" evidence="1">
    <location>
        <begin position="1"/>
        <end position="29"/>
    </location>
</feature>
<evidence type="ECO:0000313" key="3">
    <source>
        <dbReference type="EMBL" id="QCC50588.1"/>
    </source>
</evidence>
<evidence type="ECO:0000313" key="4">
    <source>
        <dbReference type="Proteomes" id="UP000296706"/>
    </source>
</evidence>
<name>A0A4D6HBP1_9EURY</name>
<dbReference type="PROSITE" id="PS51186">
    <property type="entry name" value="GNAT"/>
    <property type="match status" value="1"/>
</dbReference>
<feature type="domain" description="N-acetyltransferase" evidence="2">
    <location>
        <begin position="30"/>
        <end position="176"/>
    </location>
</feature>
<keyword evidence="3" id="KW-0808">Transferase</keyword>
<dbReference type="GeneID" id="39847141"/>